<accession>A0A543NN20</accession>
<dbReference type="SUPFAM" id="SSF54506">
    <property type="entry name" value="Diaminopimelate epimerase-like"/>
    <property type="match status" value="1"/>
</dbReference>
<name>A0A543NN20_9ACTN</name>
<dbReference type="Pfam" id="PF02567">
    <property type="entry name" value="PhzC-PhzF"/>
    <property type="match status" value="1"/>
</dbReference>
<comment type="caution">
    <text evidence="3">The sequence shown here is derived from an EMBL/GenBank/DDBJ whole genome shotgun (WGS) entry which is preliminary data.</text>
</comment>
<proteinExistence type="inferred from homology"/>
<organism evidence="3 4">
    <name type="scientific">Haloactinospora alba</name>
    <dbReference type="NCBI Taxonomy" id="405555"/>
    <lineage>
        <taxon>Bacteria</taxon>
        <taxon>Bacillati</taxon>
        <taxon>Actinomycetota</taxon>
        <taxon>Actinomycetes</taxon>
        <taxon>Streptosporangiales</taxon>
        <taxon>Nocardiopsidaceae</taxon>
        <taxon>Haloactinospora</taxon>
    </lineage>
</organism>
<protein>
    <submittedName>
        <fullName evidence="3">PhzF family phenazine biosynthesis protein</fullName>
    </submittedName>
</protein>
<dbReference type="Proteomes" id="UP000317422">
    <property type="component" value="Unassembled WGS sequence"/>
</dbReference>
<dbReference type="PANTHER" id="PTHR13774">
    <property type="entry name" value="PHENAZINE BIOSYNTHESIS PROTEIN"/>
    <property type="match status" value="1"/>
</dbReference>
<gene>
    <name evidence="3" type="ORF">FHX37_3236</name>
</gene>
<dbReference type="PANTHER" id="PTHR13774:SF17">
    <property type="entry name" value="PHENAZINE BIOSYNTHESIS-LIKE DOMAIN-CONTAINING PROTEIN"/>
    <property type="match status" value="1"/>
</dbReference>
<evidence type="ECO:0000256" key="2">
    <source>
        <dbReference type="ARBA" id="ARBA00023235"/>
    </source>
</evidence>
<dbReference type="AlphaFoldDB" id="A0A543NN20"/>
<dbReference type="GO" id="GO:0016853">
    <property type="term" value="F:isomerase activity"/>
    <property type="evidence" value="ECO:0007669"/>
    <property type="project" value="UniProtKB-KW"/>
</dbReference>
<dbReference type="InterPro" id="IPR003719">
    <property type="entry name" value="Phenazine_PhzF-like"/>
</dbReference>
<dbReference type="Gene3D" id="3.10.310.10">
    <property type="entry name" value="Diaminopimelate Epimerase, Chain A, domain 1"/>
    <property type="match status" value="2"/>
</dbReference>
<dbReference type="GO" id="GO:0005737">
    <property type="term" value="C:cytoplasm"/>
    <property type="evidence" value="ECO:0007669"/>
    <property type="project" value="TreeGrafter"/>
</dbReference>
<dbReference type="EMBL" id="VFQC01000001">
    <property type="protein sequence ID" value="TQN33231.1"/>
    <property type="molecule type" value="Genomic_DNA"/>
</dbReference>
<dbReference type="OrthoDB" id="9788221at2"/>
<dbReference type="RefSeq" id="WP_141924625.1">
    <property type="nucleotide sequence ID" value="NZ_VFQC01000001.1"/>
</dbReference>
<comment type="similarity">
    <text evidence="1">Belongs to the PhzF family.</text>
</comment>
<keyword evidence="4" id="KW-1185">Reference proteome</keyword>
<reference evidence="3 4" key="1">
    <citation type="submission" date="2019-06" db="EMBL/GenBank/DDBJ databases">
        <title>Sequencing the genomes of 1000 actinobacteria strains.</title>
        <authorList>
            <person name="Klenk H.-P."/>
        </authorList>
    </citation>
    <scope>NUCLEOTIDE SEQUENCE [LARGE SCALE GENOMIC DNA]</scope>
    <source>
        <strain evidence="3 4">DSM 45015</strain>
    </source>
</reference>
<sequence>MTPDSTGSLPLHLVDAFTAAPHAGNPAAVVLLDGPPPHAWLRAVAAELNQPATSFVTPRADGAFDLRWMSATSELELCGHGTLAAAHTLAQRGLATDGPITFHTKSGPLRAHPHSGGAELELPEFVPAPVEQPDWVPRVLGDSAAVATSWTGLDYLVELATSAEVRRAEPDLSALRGVRTRGLVLTAAGGAGEDDIVSRVFAPGAGLPEDPVTGSAHCALAPYWAARLGSDGVTGYQASARGGRVGMRRTGDGTVHLSGDAVTVLSGVLSRDSGV</sequence>
<keyword evidence="2" id="KW-0413">Isomerase</keyword>
<dbReference type="PIRSF" id="PIRSF016184">
    <property type="entry name" value="PhzC_PhzF"/>
    <property type="match status" value="1"/>
</dbReference>
<evidence type="ECO:0000256" key="1">
    <source>
        <dbReference type="ARBA" id="ARBA00008270"/>
    </source>
</evidence>
<evidence type="ECO:0000313" key="3">
    <source>
        <dbReference type="EMBL" id="TQN33231.1"/>
    </source>
</evidence>
<dbReference type="NCBIfam" id="TIGR00654">
    <property type="entry name" value="PhzF_family"/>
    <property type="match status" value="1"/>
</dbReference>
<evidence type="ECO:0000313" key="4">
    <source>
        <dbReference type="Proteomes" id="UP000317422"/>
    </source>
</evidence>